<keyword evidence="2" id="KW-0808">Transferase</keyword>
<dbReference type="PANTHER" id="PTHR42912">
    <property type="entry name" value="METHYLTRANSFERASE"/>
    <property type="match status" value="1"/>
</dbReference>
<dbReference type="Proteomes" id="UP000204551">
    <property type="component" value="Chromosome"/>
</dbReference>
<evidence type="ECO:0000313" key="3">
    <source>
        <dbReference type="Proteomes" id="UP000204551"/>
    </source>
</evidence>
<dbReference type="GO" id="GO:0032259">
    <property type="term" value="P:methylation"/>
    <property type="evidence" value="ECO:0007669"/>
    <property type="project" value="UniProtKB-KW"/>
</dbReference>
<dbReference type="Gene3D" id="3.40.50.150">
    <property type="entry name" value="Vaccinia Virus protein VP39"/>
    <property type="match status" value="1"/>
</dbReference>
<feature type="domain" description="Methyltransferase type 11" evidence="1">
    <location>
        <begin position="52"/>
        <end position="151"/>
    </location>
</feature>
<dbReference type="RefSeq" id="WP_093978485.1">
    <property type="nucleotide sequence ID" value="NZ_CP022515.1"/>
</dbReference>
<dbReference type="CDD" id="cd02440">
    <property type="entry name" value="AdoMet_MTases"/>
    <property type="match status" value="1"/>
</dbReference>
<dbReference type="InterPro" id="IPR013216">
    <property type="entry name" value="Methyltransf_11"/>
</dbReference>
<dbReference type="EC" id="2.1.1.-" evidence="2"/>
<dbReference type="InterPro" id="IPR050508">
    <property type="entry name" value="Methyltransf_Superfamily"/>
</dbReference>
<dbReference type="Pfam" id="PF08241">
    <property type="entry name" value="Methyltransf_11"/>
    <property type="match status" value="1"/>
</dbReference>
<dbReference type="GO" id="GO:0008757">
    <property type="term" value="F:S-adenosylmethionine-dependent methyltransferase activity"/>
    <property type="evidence" value="ECO:0007669"/>
    <property type="project" value="InterPro"/>
</dbReference>
<evidence type="ECO:0000259" key="1">
    <source>
        <dbReference type="Pfam" id="PF08241"/>
    </source>
</evidence>
<organism evidence="2 3">
    <name type="scientific">Arenibacter algicola</name>
    <dbReference type="NCBI Taxonomy" id="616991"/>
    <lineage>
        <taxon>Bacteria</taxon>
        <taxon>Pseudomonadati</taxon>
        <taxon>Bacteroidota</taxon>
        <taxon>Flavobacteriia</taxon>
        <taxon>Flavobacteriales</taxon>
        <taxon>Flavobacteriaceae</taxon>
        <taxon>Arenibacter</taxon>
    </lineage>
</organism>
<evidence type="ECO:0000313" key="2">
    <source>
        <dbReference type="EMBL" id="ASO05842.1"/>
    </source>
</evidence>
<protein>
    <submittedName>
        <fullName evidence="2">Putative methyltransferase YrrT</fullName>
        <ecNumber evidence="2">2.1.1.-</ecNumber>
    </submittedName>
</protein>
<sequence length="226" mass="25859">MVKKKNKEFIPALGYDWLTKFYDLTISVTMPEKKFRNKLIDLLNPQDGEQILEFGFGTGQNLIIANDRNRNASYTGLDIDPKVKYIAEKKFAENDVDIKLDLYGGDIFPYPDRTYDKVFSSLVFHQLDKNTKISCLNEINRVLKPDGELVIGDWGKPKSKLMRLLFYTVQILDGFATTTDNVNGLIPDYMVEAGFEDVKESSYINTKIGTYSYYQGKKSSPAIIWS</sequence>
<proteinExistence type="predicted"/>
<dbReference type="EMBL" id="CP022515">
    <property type="protein sequence ID" value="ASO05842.1"/>
    <property type="molecule type" value="Genomic_DNA"/>
</dbReference>
<dbReference type="SUPFAM" id="SSF53335">
    <property type="entry name" value="S-adenosyl-L-methionine-dependent methyltransferases"/>
    <property type="match status" value="1"/>
</dbReference>
<name>A0A221UWY8_9FLAO</name>
<dbReference type="KEGG" id="aalg:AREALGSMS7_02394"/>
<accession>A0A221UWY8</accession>
<dbReference type="AlphaFoldDB" id="A0A221UWY8"/>
<reference evidence="2 3" key="1">
    <citation type="submission" date="2017-07" db="EMBL/GenBank/DDBJ databases">
        <title>Genome Sequence of Arenibacter algicola Strain SMS7 Isolated from a culture of the Diatom Skeletonema marinoi.</title>
        <authorList>
            <person name="Topel M."/>
            <person name="Pinder M.I.M."/>
            <person name="Johansson O.N."/>
            <person name="Kourtchenko O."/>
            <person name="Godhe A."/>
            <person name="Clarke A.K."/>
        </authorList>
    </citation>
    <scope>NUCLEOTIDE SEQUENCE [LARGE SCALE GENOMIC DNA]</scope>
    <source>
        <strain evidence="2 3">SMS7</strain>
    </source>
</reference>
<dbReference type="InterPro" id="IPR029063">
    <property type="entry name" value="SAM-dependent_MTases_sf"/>
</dbReference>
<keyword evidence="2" id="KW-0489">Methyltransferase</keyword>
<gene>
    <name evidence="2" type="primary">yrrT</name>
    <name evidence="2" type="ORF">AREALGSMS7_02394</name>
</gene>